<organism evidence="2 3">
    <name type="scientific">Vibrio pomeroyi</name>
    <dbReference type="NCBI Taxonomy" id="198832"/>
    <lineage>
        <taxon>Bacteria</taxon>
        <taxon>Pseudomonadati</taxon>
        <taxon>Pseudomonadota</taxon>
        <taxon>Gammaproteobacteria</taxon>
        <taxon>Vibrionales</taxon>
        <taxon>Vibrionaceae</taxon>
        <taxon>Vibrio</taxon>
    </lineage>
</organism>
<feature type="chain" id="PRO_5047458958" description="Lipoprotein" evidence="1">
    <location>
        <begin position="21"/>
        <end position="288"/>
    </location>
</feature>
<proteinExistence type="predicted"/>
<keyword evidence="1" id="KW-0732">Signal</keyword>
<dbReference type="EMBL" id="JBFSSG010000055">
    <property type="protein sequence ID" value="MEZ8723204.1"/>
    <property type="molecule type" value="Genomic_DNA"/>
</dbReference>
<reference evidence="2 3" key="1">
    <citation type="journal article" date="2024" name="ISME J.">
        <title>Tailless and filamentous prophages are predominant in marine Vibrio.</title>
        <authorList>
            <person name="Steensen K."/>
            <person name="Seneca J."/>
            <person name="Bartlau N."/>
            <person name="Yu X.A."/>
            <person name="Hussain F.A."/>
            <person name="Polz M.F."/>
        </authorList>
    </citation>
    <scope>NUCLEOTIDE SEQUENCE [LARGE SCALE GENOMIC DNA]</scope>
    <source>
        <strain evidence="2 3">10N.239.312.F12</strain>
    </source>
</reference>
<comment type="caution">
    <text evidence="2">The sequence shown here is derived from an EMBL/GenBank/DDBJ whole genome shotgun (WGS) entry which is preliminary data.</text>
</comment>
<accession>A0ABV4N165</accession>
<feature type="non-terminal residue" evidence="2">
    <location>
        <position position="288"/>
    </location>
</feature>
<sequence>MKASLLAITISSVLAAPTFAAPYQVDVELANQQTLQLIDGQMKAVDASVQYKLNEQYANATPGTTATIDDVTYEKQSNGTWAAVGAASAALVAGLLSSSSSSSSSDNGNTTPELPVTTSMDHIGTWKLAENDSGYIVTIAGQDAYVDSSNVILNNDGTATIILNDRKLTLGVNGDELYRVDQVSRPDLDAPDWGDTPDFGNDIIDQGWTRVDIGAGVQDFYRFEKVTEDGVKTVEVNDQRKHGGGVHVSVNGGDWKHFDGSKIAAAKDFIKEHLKPADMPQLSDPEYG</sequence>
<dbReference type="RefSeq" id="WP_372125333.1">
    <property type="nucleotide sequence ID" value="NZ_JBFSSG010000055.1"/>
</dbReference>
<dbReference type="Proteomes" id="UP001570071">
    <property type="component" value="Unassembled WGS sequence"/>
</dbReference>
<keyword evidence="3" id="KW-1185">Reference proteome</keyword>
<evidence type="ECO:0000313" key="2">
    <source>
        <dbReference type="EMBL" id="MEZ8723204.1"/>
    </source>
</evidence>
<evidence type="ECO:0000256" key="1">
    <source>
        <dbReference type="SAM" id="SignalP"/>
    </source>
</evidence>
<feature type="signal peptide" evidence="1">
    <location>
        <begin position="1"/>
        <end position="20"/>
    </location>
</feature>
<evidence type="ECO:0008006" key="4">
    <source>
        <dbReference type="Google" id="ProtNLM"/>
    </source>
</evidence>
<evidence type="ECO:0000313" key="3">
    <source>
        <dbReference type="Proteomes" id="UP001570071"/>
    </source>
</evidence>
<protein>
    <recommendedName>
        <fullName evidence="4">Lipoprotein</fullName>
    </recommendedName>
</protein>
<name>A0ABV4N165_9VIBR</name>
<gene>
    <name evidence="2" type="ORF">AB6D66_19185</name>
</gene>